<proteinExistence type="predicted"/>
<dbReference type="EMBL" id="NAJP01000108">
    <property type="protein sequence ID" value="TKA29649.1"/>
    <property type="molecule type" value="Genomic_DNA"/>
</dbReference>
<sequence>MTHTGVIDIEGYRTLKYVAGFVYVQREEIVDTLTEGTLFIAGSYDILDCGLQGLMVVFSRQWDPGSSSSEHVLSKETVEFQTLFNGKAETPQEGRYDATA</sequence>
<gene>
    <name evidence="1" type="ORF">B0A54_14939</name>
</gene>
<organism evidence="1 2">
    <name type="scientific">Friedmanniomyces endolithicus</name>
    <dbReference type="NCBI Taxonomy" id="329885"/>
    <lineage>
        <taxon>Eukaryota</taxon>
        <taxon>Fungi</taxon>
        <taxon>Dikarya</taxon>
        <taxon>Ascomycota</taxon>
        <taxon>Pezizomycotina</taxon>
        <taxon>Dothideomycetes</taxon>
        <taxon>Dothideomycetidae</taxon>
        <taxon>Mycosphaerellales</taxon>
        <taxon>Teratosphaeriaceae</taxon>
        <taxon>Friedmanniomyces</taxon>
    </lineage>
</organism>
<protein>
    <submittedName>
        <fullName evidence="1">Uncharacterized protein</fullName>
    </submittedName>
</protein>
<accession>A0A4V5N542</accession>
<name>A0A4V5N542_9PEZI</name>
<dbReference type="Proteomes" id="UP000310066">
    <property type="component" value="Unassembled WGS sequence"/>
</dbReference>
<evidence type="ECO:0000313" key="2">
    <source>
        <dbReference type="Proteomes" id="UP000310066"/>
    </source>
</evidence>
<comment type="caution">
    <text evidence="1">The sequence shown here is derived from an EMBL/GenBank/DDBJ whole genome shotgun (WGS) entry which is preliminary data.</text>
</comment>
<reference evidence="1 2" key="1">
    <citation type="submission" date="2017-03" db="EMBL/GenBank/DDBJ databases">
        <title>Genomes of endolithic fungi from Antarctica.</title>
        <authorList>
            <person name="Coleine C."/>
            <person name="Masonjones S."/>
            <person name="Stajich J.E."/>
        </authorList>
    </citation>
    <scope>NUCLEOTIDE SEQUENCE [LARGE SCALE GENOMIC DNA]</scope>
    <source>
        <strain evidence="1 2">CCFEE 5311</strain>
    </source>
</reference>
<dbReference type="AlphaFoldDB" id="A0A4V5N542"/>
<evidence type="ECO:0000313" key="1">
    <source>
        <dbReference type="EMBL" id="TKA29649.1"/>
    </source>
</evidence>